<accession>A0A919KDD8</accession>
<sequence>MAGRLTKREIAGRMFLTGKTVKNAMSSLPAEVGLQRRTRQLAVLASKPFGEHPHQGLTARAGQTTAEFPGDRSAAGRRALGPIRRHTG</sequence>
<dbReference type="EMBL" id="BOMV01000129">
    <property type="protein sequence ID" value="GIF02312.1"/>
    <property type="molecule type" value="Genomic_DNA"/>
</dbReference>
<dbReference type="Proteomes" id="UP000636960">
    <property type="component" value="Unassembled WGS sequence"/>
</dbReference>
<dbReference type="Gene3D" id="1.10.10.10">
    <property type="entry name" value="Winged helix-like DNA-binding domain superfamily/Winged helix DNA-binding domain"/>
    <property type="match status" value="1"/>
</dbReference>
<reference evidence="2" key="1">
    <citation type="submission" date="2021-01" db="EMBL/GenBank/DDBJ databases">
        <title>Whole genome shotgun sequence of Actinoplanes rishiriensis NBRC 108556.</title>
        <authorList>
            <person name="Komaki H."/>
            <person name="Tamura T."/>
        </authorList>
    </citation>
    <scope>NUCLEOTIDE SEQUENCE</scope>
    <source>
        <strain evidence="2">NBRC 108556</strain>
    </source>
</reference>
<evidence type="ECO:0000256" key="1">
    <source>
        <dbReference type="SAM" id="MobiDB-lite"/>
    </source>
</evidence>
<protein>
    <submittedName>
        <fullName evidence="2">Uncharacterized protein</fullName>
    </submittedName>
</protein>
<comment type="caution">
    <text evidence="2">The sequence shown here is derived from an EMBL/GenBank/DDBJ whole genome shotgun (WGS) entry which is preliminary data.</text>
</comment>
<organism evidence="2 3">
    <name type="scientific">Paractinoplanes rishiriensis</name>
    <dbReference type="NCBI Taxonomy" id="1050105"/>
    <lineage>
        <taxon>Bacteria</taxon>
        <taxon>Bacillati</taxon>
        <taxon>Actinomycetota</taxon>
        <taxon>Actinomycetes</taxon>
        <taxon>Micromonosporales</taxon>
        <taxon>Micromonosporaceae</taxon>
        <taxon>Paractinoplanes</taxon>
    </lineage>
</organism>
<proteinExistence type="predicted"/>
<dbReference type="AlphaFoldDB" id="A0A919KDD8"/>
<keyword evidence="3" id="KW-1185">Reference proteome</keyword>
<evidence type="ECO:0000313" key="3">
    <source>
        <dbReference type="Proteomes" id="UP000636960"/>
    </source>
</evidence>
<evidence type="ECO:0000313" key="2">
    <source>
        <dbReference type="EMBL" id="GIF02312.1"/>
    </source>
</evidence>
<gene>
    <name evidence="2" type="ORF">Ari01nite_97760</name>
</gene>
<feature type="region of interest" description="Disordered" evidence="1">
    <location>
        <begin position="67"/>
        <end position="88"/>
    </location>
</feature>
<dbReference type="InterPro" id="IPR036388">
    <property type="entry name" value="WH-like_DNA-bd_sf"/>
</dbReference>
<name>A0A919KDD8_9ACTN</name>